<dbReference type="Proteomes" id="UP001432146">
    <property type="component" value="Unassembled WGS sequence"/>
</dbReference>
<organism evidence="1 2">
    <name type="scientific">Tetragonisca angustula</name>
    <dbReference type="NCBI Taxonomy" id="166442"/>
    <lineage>
        <taxon>Eukaryota</taxon>
        <taxon>Metazoa</taxon>
        <taxon>Ecdysozoa</taxon>
        <taxon>Arthropoda</taxon>
        <taxon>Hexapoda</taxon>
        <taxon>Insecta</taxon>
        <taxon>Pterygota</taxon>
        <taxon>Neoptera</taxon>
        <taxon>Endopterygota</taxon>
        <taxon>Hymenoptera</taxon>
        <taxon>Apocrita</taxon>
        <taxon>Aculeata</taxon>
        <taxon>Apoidea</taxon>
        <taxon>Anthophila</taxon>
        <taxon>Apidae</taxon>
        <taxon>Tetragonisca</taxon>
    </lineage>
</organism>
<dbReference type="EMBL" id="JAWNGG020000188">
    <property type="protein sequence ID" value="KAK9297622.1"/>
    <property type="molecule type" value="Genomic_DNA"/>
</dbReference>
<keyword evidence="2" id="KW-1185">Reference proteome</keyword>
<dbReference type="AlphaFoldDB" id="A0AAW0ZIM6"/>
<evidence type="ECO:0000313" key="2">
    <source>
        <dbReference type="Proteomes" id="UP001432146"/>
    </source>
</evidence>
<comment type="caution">
    <text evidence="1">The sequence shown here is derived from an EMBL/GenBank/DDBJ whole genome shotgun (WGS) entry which is preliminary data.</text>
</comment>
<accession>A0AAW0ZIM6</accession>
<sequence>MSPVSRILSNGYVREKVVLESEMNCEDHVVKRSQSGRELKEANFARMSTLKKYRSVDGTSKRGKINDIRRLKTRSLKVPLVPERIVNIVNILQHEKFLDMVGQFFKPNSKKQSRIKKPQSKTSDISKSLDCGAEVHMSAICENTL</sequence>
<proteinExistence type="predicted"/>
<evidence type="ECO:0000313" key="1">
    <source>
        <dbReference type="EMBL" id="KAK9297622.1"/>
    </source>
</evidence>
<protein>
    <submittedName>
        <fullName evidence="1">Uncharacterized protein</fullName>
    </submittedName>
</protein>
<gene>
    <name evidence="1" type="ORF">QLX08_008759</name>
</gene>
<reference evidence="1 2" key="1">
    <citation type="submission" date="2024-05" db="EMBL/GenBank/DDBJ databases">
        <title>The nuclear and mitochondrial genome assemblies of Tetragonisca angustula (Apidae: Meliponini), a tiny yet remarkable pollinator in the Neotropics.</title>
        <authorList>
            <person name="Ferrari R."/>
            <person name="Ricardo P.C."/>
            <person name="Dias F.C."/>
            <person name="Araujo N.S."/>
            <person name="Soares D.O."/>
            <person name="Zhou Q.-S."/>
            <person name="Zhu C.-D."/>
            <person name="Coutinho L."/>
            <person name="Airas M.C."/>
            <person name="Batista T.M."/>
        </authorList>
    </citation>
    <scope>NUCLEOTIDE SEQUENCE [LARGE SCALE GENOMIC DNA]</scope>
    <source>
        <strain evidence="1">ASF017062</strain>
        <tissue evidence="1">Abdomen</tissue>
    </source>
</reference>
<name>A0AAW0ZIM6_9HYME</name>